<dbReference type="InterPro" id="IPR050685">
    <property type="entry name" value="LDLR"/>
</dbReference>
<dbReference type="OrthoDB" id="6038837at2759"/>
<organism evidence="8 9">
    <name type="scientific">Mytilus galloprovincialis</name>
    <name type="common">Mediterranean mussel</name>
    <dbReference type="NCBI Taxonomy" id="29158"/>
    <lineage>
        <taxon>Eukaryota</taxon>
        <taxon>Metazoa</taxon>
        <taxon>Spiralia</taxon>
        <taxon>Lophotrochozoa</taxon>
        <taxon>Mollusca</taxon>
        <taxon>Bivalvia</taxon>
        <taxon>Autobranchia</taxon>
        <taxon>Pteriomorphia</taxon>
        <taxon>Mytilida</taxon>
        <taxon>Mytiloidea</taxon>
        <taxon>Mytilidae</taxon>
        <taxon>Mytilinae</taxon>
        <taxon>Mytilus</taxon>
    </lineage>
</organism>
<dbReference type="SUPFAM" id="SSF57424">
    <property type="entry name" value="LDL receptor-like module"/>
    <property type="match status" value="3"/>
</dbReference>
<keyword evidence="4" id="KW-1133">Transmembrane helix</keyword>
<dbReference type="Pfam" id="PF00057">
    <property type="entry name" value="Ldl_recept_a"/>
    <property type="match status" value="2"/>
</dbReference>
<dbReference type="PANTHER" id="PTHR24270:SF62">
    <property type="entry name" value="LOW-DENSITY LIPOPROTEIN RECEPTOR-RELATED PROTEIN 2"/>
    <property type="match status" value="1"/>
</dbReference>
<evidence type="ECO:0000313" key="8">
    <source>
        <dbReference type="EMBL" id="VDI63054.1"/>
    </source>
</evidence>
<dbReference type="InterPro" id="IPR036055">
    <property type="entry name" value="LDL_receptor-like_sf"/>
</dbReference>
<evidence type="ECO:0000256" key="6">
    <source>
        <dbReference type="ARBA" id="ARBA00023157"/>
    </source>
</evidence>
<dbReference type="Proteomes" id="UP000596742">
    <property type="component" value="Unassembled WGS sequence"/>
</dbReference>
<dbReference type="InterPro" id="IPR002172">
    <property type="entry name" value="LDrepeatLR_classA_rpt"/>
</dbReference>
<dbReference type="Gene3D" id="4.10.400.10">
    <property type="entry name" value="Low-density Lipoprotein Receptor"/>
    <property type="match status" value="3"/>
</dbReference>
<evidence type="ECO:0000256" key="7">
    <source>
        <dbReference type="PROSITE-ProRule" id="PRU00124"/>
    </source>
</evidence>
<comment type="caution">
    <text evidence="7">Lacks conserved residue(s) required for the propagation of feature annotation.</text>
</comment>
<keyword evidence="9" id="KW-1185">Reference proteome</keyword>
<reference evidence="8" key="1">
    <citation type="submission" date="2018-11" db="EMBL/GenBank/DDBJ databases">
        <authorList>
            <person name="Alioto T."/>
            <person name="Alioto T."/>
        </authorList>
    </citation>
    <scope>NUCLEOTIDE SEQUENCE</scope>
</reference>
<sequence length="187" mass="21019">MSFYIKPKCFILLCFKVYECTSELAKCADGLQCFPKENYCDGSIDCYDGSDEPASDTCKDFKCSSDNVKCKNNIECVHQDDLCDVYDQCTDKSDEDSVCCSDFKCQSGYIKCRNNVQCFPIEYLCAETDTAFCLDRSDINPEFCRANSKECADGEIKCKNGIHCIPPKNLCNGIVDCPEGSDEDYSR</sequence>
<dbReference type="PROSITE" id="PS50068">
    <property type="entry name" value="LDLRA_2"/>
    <property type="match status" value="3"/>
</dbReference>
<evidence type="ECO:0000256" key="2">
    <source>
        <dbReference type="ARBA" id="ARBA00022692"/>
    </source>
</evidence>
<dbReference type="GO" id="GO:0016192">
    <property type="term" value="P:vesicle-mediated transport"/>
    <property type="evidence" value="ECO:0007669"/>
    <property type="project" value="UniProtKB-ARBA"/>
</dbReference>
<keyword evidence="5" id="KW-0472">Membrane</keyword>
<gene>
    <name evidence="8" type="ORF">MGAL_10B070006</name>
</gene>
<evidence type="ECO:0000256" key="3">
    <source>
        <dbReference type="ARBA" id="ARBA00022737"/>
    </source>
</evidence>
<evidence type="ECO:0000256" key="1">
    <source>
        <dbReference type="ARBA" id="ARBA00004167"/>
    </source>
</evidence>
<keyword evidence="6" id="KW-1015">Disulfide bond</keyword>
<comment type="caution">
    <text evidence="8">The sequence shown here is derived from an EMBL/GenBank/DDBJ whole genome shotgun (WGS) entry which is preliminary data.</text>
</comment>
<dbReference type="AlphaFoldDB" id="A0A8B6GF86"/>
<evidence type="ECO:0000256" key="4">
    <source>
        <dbReference type="ARBA" id="ARBA00022989"/>
    </source>
</evidence>
<dbReference type="CDD" id="cd00112">
    <property type="entry name" value="LDLa"/>
    <property type="match status" value="1"/>
</dbReference>
<evidence type="ECO:0000256" key="5">
    <source>
        <dbReference type="ARBA" id="ARBA00023136"/>
    </source>
</evidence>
<keyword evidence="3" id="KW-0677">Repeat</keyword>
<keyword evidence="2" id="KW-0812">Transmembrane</keyword>
<dbReference type="GO" id="GO:0005886">
    <property type="term" value="C:plasma membrane"/>
    <property type="evidence" value="ECO:0007669"/>
    <property type="project" value="TreeGrafter"/>
</dbReference>
<protein>
    <submittedName>
        <fullName evidence="8">Uncharacterized protein</fullName>
    </submittedName>
</protein>
<dbReference type="PANTHER" id="PTHR24270">
    <property type="entry name" value="LOW-DENSITY LIPOPROTEIN RECEPTOR-RELATED"/>
    <property type="match status" value="1"/>
</dbReference>
<comment type="subcellular location">
    <subcellularLocation>
        <location evidence="1">Membrane</location>
        <topology evidence="1">Single-pass membrane protein</topology>
    </subcellularLocation>
</comment>
<dbReference type="EMBL" id="UYJE01008330">
    <property type="protein sequence ID" value="VDI63054.1"/>
    <property type="molecule type" value="Genomic_DNA"/>
</dbReference>
<dbReference type="SMART" id="SM00192">
    <property type="entry name" value="LDLa"/>
    <property type="match status" value="3"/>
</dbReference>
<proteinExistence type="predicted"/>
<evidence type="ECO:0000313" key="9">
    <source>
        <dbReference type="Proteomes" id="UP000596742"/>
    </source>
</evidence>
<accession>A0A8B6GF86</accession>
<name>A0A8B6GF86_MYTGA</name>
<dbReference type="PRINTS" id="PR00261">
    <property type="entry name" value="LDLRECEPTOR"/>
</dbReference>